<dbReference type="InterPro" id="IPR016169">
    <property type="entry name" value="FAD-bd_PCMH_sub2"/>
</dbReference>
<dbReference type="PANTHER" id="PTHR42973:SF9">
    <property type="entry name" value="FAD-BINDING PCMH-TYPE DOMAIN-CONTAINING PROTEIN-RELATED"/>
    <property type="match status" value="1"/>
</dbReference>
<evidence type="ECO:0000256" key="2">
    <source>
        <dbReference type="ARBA" id="ARBA00005466"/>
    </source>
</evidence>
<comment type="similarity">
    <text evidence="2">Belongs to the oxygen-dependent FAD-linked oxidoreductase family.</text>
</comment>
<dbReference type="OrthoDB" id="9996127at2759"/>
<dbReference type="InterPro" id="IPR012951">
    <property type="entry name" value="BBE"/>
</dbReference>
<dbReference type="Gene3D" id="3.30.465.10">
    <property type="match status" value="1"/>
</dbReference>
<dbReference type="InterPro" id="IPR036318">
    <property type="entry name" value="FAD-bd_PCMH-like_sf"/>
</dbReference>
<evidence type="ECO:0000256" key="3">
    <source>
        <dbReference type="ARBA" id="ARBA00022630"/>
    </source>
</evidence>
<evidence type="ECO:0000256" key="5">
    <source>
        <dbReference type="ARBA" id="ARBA00023002"/>
    </source>
</evidence>
<proteinExistence type="inferred from homology"/>
<dbReference type="Pfam" id="PF01565">
    <property type="entry name" value="FAD_binding_4"/>
    <property type="match status" value="1"/>
</dbReference>
<keyword evidence="4" id="KW-0274">FAD</keyword>
<name>A0A163LQV6_DIDRA</name>
<evidence type="ECO:0000256" key="1">
    <source>
        <dbReference type="ARBA" id="ARBA00001974"/>
    </source>
</evidence>
<accession>A0A163LQV6</accession>
<dbReference type="AlphaFoldDB" id="A0A163LQV6"/>
<dbReference type="InterPro" id="IPR050416">
    <property type="entry name" value="FAD-linked_Oxidoreductase"/>
</dbReference>
<dbReference type="Proteomes" id="UP000076837">
    <property type="component" value="Unassembled WGS sequence"/>
</dbReference>
<dbReference type="SUPFAM" id="SSF56176">
    <property type="entry name" value="FAD-binding/transporter-associated domain-like"/>
    <property type="match status" value="1"/>
</dbReference>
<keyword evidence="7" id="KW-1185">Reference proteome</keyword>
<gene>
    <name evidence="6" type="ORF">ST47_g852</name>
</gene>
<dbReference type="InterPro" id="IPR016166">
    <property type="entry name" value="FAD-bd_PCMH"/>
</dbReference>
<comment type="cofactor">
    <cofactor evidence="1">
        <name>FAD</name>
        <dbReference type="ChEBI" id="CHEBI:57692"/>
    </cofactor>
</comment>
<dbReference type="InterPro" id="IPR006094">
    <property type="entry name" value="Oxid_FAD_bind_N"/>
</dbReference>
<keyword evidence="3" id="KW-0285">Flavoprotein</keyword>
<dbReference type="GO" id="GO:0071949">
    <property type="term" value="F:FAD binding"/>
    <property type="evidence" value="ECO:0007669"/>
    <property type="project" value="InterPro"/>
</dbReference>
<dbReference type="EMBL" id="JYNV01000038">
    <property type="protein sequence ID" value="KZM28025.1"/>
    <property type="molecule type" value="Genomic_DNA"/>
</dbReference>
<organism evidence="6 7">
    <name type="scientific">Didymella rabiei</name>
    <name type="common">Chickpea ascochyta blight fungus</name>
    <name type="synonym">Mycosphaerella rabiei</name>
    <dbReference type="NCBI Taxonomy" id="5454"/>
    <lineage>
        <taxon>Eukaryota</taxon>
        <taxon>Fungi</taxon>
        <taxon>Dikarya</taxon>
        <taxon>Ascomycota</taxon>
        <taxon>Pezizomycotina</taxon>
        <taxon>Dothideomycetes</taxon>
        <taxon>Pleosporomycetidae</taxon>
        <taxon>Pleosporales</taxon>
        <taxon>Pleosporineae</taxon>
        <taxon>Didymellaceae</taxon>
        <taxon>Ascochyta</taxon>
    </lineage>
</organism>
<dbReference type="Gene3D" id="3.40.462.20">
    <property type="match status" value="1"/>
</dbReference>
<keyword evidence="5" id="KW-0560">Oxidoreductase</keyword>
<dbReference type="PANTHER" id="PTHR42973">
    <property type="entry name" value="BINDING OXIDOREDUCTASE, PUTATIVE (AFU_ORTHOLOGUE AFUA_1G17690)-RELATED"/>
    <property type="match status" value="1"/>
</dbReference>
<protein>
    <submittedName>
        <fullName evidence="6">Flavin adenine dinucleotide binding</fullName>
    </submittedName>
</protein>
<dbReference type="PROSITE" id="PS51387">
    <property type="entry name" value="FAD_PCMH"/>
    <property type="match status" value="1"/>
</dbReference>
<comment type="caution">
    <text evidence="6">The sequence shown here is derived from an EMBL/GenBank/DDBJ whole genome shotgun (WGS) entry which is preliminary data.</text>
</comment>
<sequence>MLHSQLLLWPLASVSRSCLATRLSAIEQAITELRPLLSTSAVISLPNTTQFTKLQIRASSPRISPSYSAIIEVATEGDVKVVVKVANRHVIPFLAISGAHGWTRTLNSLEDGIQINLRQLNTTVLSNDGKTASVGGGTLQYEITRALFEEGKYAVTGLCECVSVAGPLLGGGHSLLQNQHGYALDNLVSARVVIASGELVEVSNEKNADLFWALRGAGHNFGIVTSLVLKTYDIPSNWTVHMFVYTTDKLEALFDLINGFETPGTQRSTKLALTGVFVKLPDVDPVNPVILYNVMYEGSAIKAEPYAAPFKALGPTSTTVNNVNYIDIYKITSNDLSSTPCVRNRNMLGVGTSLPSWDLEGVRNAFNIFRNLTEDPRFSSSITLLENYGMVGVRAVDPDMTALAPQEREYPILASPVLWWDGDVEKDASDAYAYTVAIKNALYSGIDSSSEHKRHCYVNYANGEEPQPELYGYEHWRLARLRKLKRVWDPKNRFSLYNPIVL</sequence>
<evidence type="ECO:0000313" key="6">
    <source>
        <dbReference type="EMBL" id="KZM28025.1"/>
    </source>
</evidence>
<dbReference type="Pfam" id="PF08031">
    <property type="entry name" value="BBE"/>
    <property type="match status" value="1"/>
</dbReference>
<evidence type="ECO:0000313" key="7">
    <source>
        <dbReference type="Proteomes" id="UP000076837"/>
    </source>
</evidence>
<reference evidence="6 7" key="1">
    <citation type="journal article" date="2016" name="Sci. Rep.">
        <title>Draft genome sequencing and secretome analysis of fungal phytopathogen Ascochyta rabiei provides insight into the necrotrophic effector repertoire.</title>
        <authorList>
            <person name="Verma S."/>
            <person name="Gazara R.K."/>
            <person name="Nizam S."/>
            <person name="Parween S."/>
            <person name="Chattopadhyay D."/>
            <person name="Verma P.K."/>
        </authorList>
    </citation>
    <scope>NUCLEOTIDE SEQUENCE [LARGE SCALE GENOMIC DNA]</scope>
    <source>
        <strain evidence="6 7">ArDII</strain>
    </source>
</reference>
<evidence type="ECO:0000256" key="4">
    <source>
        <dbReference type="ARBA" id="ARBA00022827"/>
    </source>
</evidence>
<dbReference type="GO" id="GO:0016491">
    <property type="term" value="F:oxidoreductase activity"/>
    <property type="evidence" value="ECO:0007669"/>
    <property type="project" value="UniProtKB-KW"/>
</dbReference>